<proteinExistence type="predicted"/>
<dbReference type="Proteomes" id="UP000636888">
    <property type="component" value="Unassembled WGS sequence"/>
</dbReference>
<dbReference type="EMBL" id="JAEMHM010000001">
    <property type="protein sequence ID" value="MBJ6723215.1"/>
    <property type="molecule type" value="Genomic_DNA"/>
</dbReference>
<dbReference type="PANTHER" id="PTHR42842">
    <property type="entry name" value="FAD/NAD(P)-BINDING OXIDOREDUCTASE"/>
    <property type="match status" value="1"/>
</dbReference>
<dbReference type="PIRSF" id="PIRSF038984">
    <property type="entry name" value="FAD_binding_protein"/>
    <property type="match status" value="1"/>
</dbReference>
<dbReference type="PANTHER" id="PTHR42842:SF3">
    <property type="entry name" value="FAD_NAD(P)-BINDING OXIDOREDUCTASE FAMILY PROTEIN"/>
    <property type="match status" value="1"/>
</dbReference>
<reference evidence="2" key="1">
    <citation type="submission" date="2020-12" db="EMBL/GenBank/DDBJ databases">
        <title>Geomonas sp. Red875, isolated from river sediment.</title>
        <authorList>
            <person name="Xu Z."/>
            <person name="Zhang Z."/>
            <person name="Masuda Y."/>
            <person name="Itoh H."/>
            <person name="Senoo K."/>
        </authorList>
    </citation>
    <scope>NUCLEOTIDE SEQUENCE</scope>
    <source>
        <strain evidence="2">Red875</strain>
    </source>
</reference>
<evidence type="ECO:0000313" key="2">
    <source>
        <dbReference type="EMBL" id="MBJ6723215.1"/>
    </source>
</evidence>
<accession>A0A8J7JJS7</accession>
<comment type="caution">
    <text evidence="2">The sequence shown here is derived from an EMBL/GenBank/DDBJ whole genome shotgun (WGS) entry which is preliminary data.</text>
</comment>
<dbReference type="InterPro" id="IPR036188">
    <property type="entry name" value="FAD/NAD-bd_sf"/>
</dbReference>
<dbReference type="Gene3D" id="3.50.50.60">
    <property type="entry name" value="FAD/NAD(P)-binding domain"/>
    <property type="match status" value="2"/>
</dbReference>
<sequence length="521" mass="55363">MPYLLRNLTLDPGQDEAQLPQLAARKLGVAPTDIVSFRLVRKGVDARKKGRIKLVYTVEFSLKGGRKPALGGDLEEVRPTEPRRFPKVSGKGPIAIVGMGPAGLFAALRLAQYGLSALILERGRPVEERNRDVARFWREGVLAPESNVQFGEGGAGTFSDGKLTCRVKDPNTGYVLEQLVRFGAPPEILYAAKPHIGTDRLRLVVRNIRAALLDAGFEIRFDAKLTGIQGEGKLRGVVVNERDEHPCRALVLAPGHSARDTYAMLAASGVAVEAKPFAVGLRVEHPQALIDEIQYGRGSHQGLPPAEYQLAYNNTETGRSAYSFCMCPGGIVVAAASEAGGVVVNGMSGYRRNSPFANSAVVVNVGPADFPDPSPLAGVEFQRLLERNAFGAGGGGYLAPAQDVLSFLGSGRGKLSSTYRPGIVESELAQLFPAAVSQTLKEGLLFFDRKMRGFVSAEATLTGVETRTSAPVRILRGADLQSVTLAGLYPSGEGAGYAGGIMSAALDGIRVADAIAEAMDH</sequence>
<dbReference type="RefSeq" id="WP_199382058.1">
    <property type="nucleotide sequence ID" value="NZ_JAEMHM010000001.1"/>
</dbReference>
<dbReference type="SUPFAM" id="SSF51905">
    <property type="entry name" value="FAD/NAD(P)-binding domain"/>
    <property type="match status" value="1"/>
</dbReference>
<protein>
    <recommendedName>
        <fullName evidence="1">FAD-dependent protein C-terminal domain-containing protein</fullName>
    </recommendedName>
</protein>
<dbReference type="InterPro" id="IPR049516">
    <property type="entry name" value="FAD-depend_C"/>
</dbReference>
<organism evidence="2 3">
    <name type="scientific">Geomesophilobacter sediminis</name>
    <dbReference type="NCBI Taxonomy" id="2798584"/>
    <lineage>
        <taxon>Bacteria</taxon>
        <taxon>Pseudomonadati</taxon>
        <taxon>Thermodesulfobacteriota</taxon>
        <taxon>Desulfuromonadia</taxon>
        <taxon>Geobacterales</taxon>
        <taxon>Geobacteraceae</taxon>
        <taxon>Geomesophilobacter</taxon>
    </lineage>
</organism>
<dbReference type="InterPro" id="IPR028348">
    <property type="entry name" value="FAD-binding_protein"/>
</dbReference>
<name>A0A8J7JJS7_9BACT</name>
<dbReference type="Gene3D" id="3.30.70.2700">
    <property type="match status" value="1"/>
</dbReference>
<gene>
    <name evidence="2" type="ORF">JFN93_00715</name>
</gene>
<keyword evidence="3" id="KW-1185">Reference proteome</keyword>
<feature type="domain" description="FAD-dependent protein C-terminal" evidence="1">
    <location>
        <begin position="276"/>
        <end position="468"/>
    </location>
</feature>
<evidence type="ECO:0000259" key="1">
    <source>
        <dbReference type="Pfam" id="PF21688"/>
    </source>
</evidence>
<dbReference type="PRINTS" id="PR00419">
    <property type="entry name" value="ADXRDTASE"/>
</dbReference>
<dbReference type="AlphaFoldDB" id="A0A8J7JJS7"/>
<evidence type="ECO:0000313" key="3">
    <source>
        <dbReference type="Proteomes" id="UP000636888"/>
    </source>
</evidence>
<dbReference type="Pfam" id="PF21688">
    <property type="entry name" value="FAD-depend_C"/>
    <property type="match status" value="1"/>
</dbReference>